<reference evidence="3 4" key="1">
    <citation type="submission" date="2023-07" db="EMBL/GenBank/DDBJ databases">
        <title>Genomic Encyclopedia of Type Strains, Phase IV (KMG-IV): sequencing the most valuable type-strain genomes for metagenomic binning, comparative biology and taxonomic classification.</title>
        <authorList>
            <person name="Goeker M."/>
        </authorList>
    </citation>
    <scope>NUCLEOTIDE SEQUENCE [LARGE SCALE GENOMIC DNA]</scope>
    <source>
        <strain evidence="3 4">DSM 12396</strain>
    </source>
</reference>
<name>A0ABU0B278_9FIRM</name>
<dbReference type="PANTHER" id="PTHR37292:SF2">
    <property type="entry name" value="DUF262 DOMAIN-CONTAINING PROTEIN"/>
    <property type="match status" value="1"/>
</dbReference>
<dbReference type="Pfam" id="PF03235">
    <property type="entry name" value="GmrSD_N"/>
    <property type="match status" value="1"/>
</dbReference>
<sequence length="593" mass="68867">MSYQYPITIAQALYAIRNGKYLLPSIQRGVVWSHEQIERLFDSLMRDYPIGSFLFWRVEKEQVNNYQFYEFIREYHERDTVDNPPAAVSGQEEIIGVLDGQQRLTALYIGLQGSYAYKIPWKRWDNPAAFPKRRLYLNLLGQSGRDDLLYDFRFLTNEEAKEQGADKHWFKVGEILQWNTLDKVNQYLCSNNLHSPLESPSNLRTPSSMLTRLYEVVYMKPVINYYLETSQDLDKVLNIFIRVNSGGTQLSYSDLLLSIASASWKYRNARDEINNLVKEINDIGDKFNFDKDFVMKASLVLCDFTNIAFNARNFNKDNMTIIENKWDKIAGAIRAAVHIVSSIGFNRDTLPANNAVIPIAYYAYKRGITDQKACDGYIHSLASASDLRNIQKWLSICLLKRTFSGQIDSILTSMREVIRNHIEVQRAADFPFDAIVAKFKGTPKSLVFTDDEIENLLNYTYGQAYTFSVLALLYPTLDYRNKFHVDHIHPKSVFAPKNLNSMGLAPEYIQYYQSNRDKLPNLQLLEGLYNLQKSSSSLIDWLERVCADPVARDAYLRKHYIPTNINLEFKNFPQFFEERKKLMADKLRRILSF</sequence>
<gene>
    <name evidence="3" type="ORF">J2Z49_001932</name>
</gene>
<comment type="caution">
    <text evidence="3">The sequence shown here is derived from an EMBL/GenBank/DDBJ whole genome shotgun (WGS) entry which is preliminary data.</text>
</comment>
<dbReference type="RefSeq" id="WP_307402440.1">
    <property type="nucleotide sequence ID" value="NZ_JAUSUX010000014.1"/>
</dbReference>
<accession>A0ABU0B278</accession>
<evidence type="ECO:0000313" key="4">
    <source>
        <dbReference type="Proteomes" id="UP001225644"/>
    </source>
</evidence>
<proteinExistence type="predicted"/>
<evidence type="ECO:0000256" key="1">
    <source>
        <dbReference type="SAM" id="Coils"/>
    </source>
</evidence>
<keyword evidence="4" id="KW-1185">Reference proteome</keyword>
<dbReference type="Proteomes" id="UP001225644">
    <property type="component" value="Unassembled WGS sequence"/>
</dbReference>
<dbReference type="PANTHER" id="PTHR37292">
    <property type="entry name" value="VNG6097C"/>
    <property type="match status" value="1"/>
</dbReference>
<evidence type="ECO:0000313" key="3">
    <source>
        <dbReference type="EMBL" id="MDQ0286815.1"/>
    </source>
</evidence>
<organism evidence="3 4">
    <name type="scientific">Desulfofundulus luciae</name>
    <dbReference type="NCBI Taxonomy" id="74702"/>
    <lineage>
        <taxon>Bacteria</taxon>
        <taxon>Bacillati</taxon>
        <taxon>Bacillota</taxon>
        <taxon>Clostridia</taxon>
        <taxon>Eubacteriales</taxon>
        <taxon>Peptococcaceae</taxon>
        <taxon>Desulfofundulus</taxon>
    </lineage>
</organism>
<dbReference type="EMBL" id="JAUSUX010000014">
    <property type="protein sequence ID" value="MDQ0286815.1"/>
    <property type="molecule type" value="Genomic_DNA"/>
</dbReference>
<keyword evidence="1" id="KW-0175">Coiled coil</keyword>
<feature type="coiled-coil region" evidence="1">
    <location>
        <begin position="259"/>
        <end position="286"/>
    </location>
</feature>
<evidence type="ECO:0000259" key="2">
    <source>
        <dbReference type="Pfam" id="PF03235"/>
    </source>
</evidence>
<protein>
    <submittedName>
        <fullName evidence="3">Uncharacterized protein with ParB-like and HNH nuclease domain</fullName>
    </submittedName>
</protein>
<feature type="domain" description="GmrSD restriction endonucleases N-terminal" evidence="2">
    <location>
        <begin position="13"/>
        <end position="258"/>
    </location>
</feature>
<dbReference type="InterPro" id="IPR004919">
    <property type="entry name" value="GmrSD_N"/>
</dbReference>